<protein>
    <recommendedName>
        <fullName evidence="3">HTH tetR-type domain-containing protein</fullName>
    </recommendedName>
</protein>
<proteinExistence type="predicted"/>
<organism evidence="4 5">
    <name type="scientific">Nocardia callitridis</name>
    <dbReference type="NCBI Taxonomy" id="648753"/>
    <lineage>
        <taxon>Bacteria</taxon>
        <taxon>Bacillati</taxon>
        <taxon>Actinomycetota</taxon>
        <taxon>Actinomycetes</taxon>
        <taxon>Mycobacteriales</taxon>
        <taxon>Nocardiaceae</taxon>
        <taxon>Nocardia</taxon>
    </lineage>
</organism>
<feature type="domain" description="HTH tetR-type" evidence="3">
    <location>
        <begin position="13"/>
        <end position="73"/>
    </location>
</feature>
<evidence type="ECO:0000256" key="2">
    <source>
        <dbReference type="PROSITE-ProRule" id="PRU00335"/>
    </source>
</evidence>
<gene>
    <name evidence="4" type="ORF">GCM10023318_51350</name>
</gene>
<dbReference type="PANTHER" id="PTHR30055:SF235">
    <property type="entry name" value="TRANSCRIPTIONAL REGULATORY PROTEIN"/>
    <property type="match status" value="1"/>
</dbReference>
<dbReference type="InterPro" id="IPR050109">
    <property type="entry name" value="HTH-type_TetR-like_transc_reg"/>
</dbReference>
<evidence type="ECO:0000259" key="3">
    <source>
        <dbReference type="PROSITE" id="PS50977"/>
    </source>
</evidence>
<name>A0ABP9KSF9_9NOCA</name>
<dbReference type="PRINTS" id="PR00455">
    <property type="entry name" value="HTHTETR"/>
</dbReference>
<dbReference type="Gene3D" id="1.10.357.10">
    <property type="entry name" value="Tetracycline Repressor, domain 2"/>
    <property type="match status" value="1"/>
</dbReference>
<evidence type="ECO:0000313" key="4">
    <source>
        <dbReference type="EMBL" id="GAA5064904.1"/>
    </source>
</evidence>
<dbReference type="Pfam" id="PF00440">
    <property type="entry name" value="TetR_N"/>
    <property type="match status" value="1"/>
</dbReference>
<keyword evidence="5" id="KW-1185">Reference proteome</keyword>
<sequence length="196" mass="21185">MTDRMADEVETKAGTRERLLSAAEGLLLSEEYDEVSVRGICAAAGANPAAVHYHFGSKDALVTALLEDRLEPLWADRLGAAAEYGSVGAVVDAILGPFVELSADPLGQLHLRLLAKFVLGRHPMAFDQHWFRLGSWVGLLPDLGARESRRRWIVAFDLIILRFGGGGLEPEVARAAVATLRDFVIAGLTAPTGQQR</sequence>
<dbReference type="SUPFAM" id="SSF46689">
    <property type="entry name" value="Homeodomain-like"/>
    <property type="match status" value="1"/>
</dbReference>
<comment type="caution">
    <text evidence="4">The sequence shown here is derived from an EMBL/GenBank/DDBJ whole genome shotgun (WGS) entry which is preliminary data.</text>
</comment>
<feature type="DNA-binding region" description="H-T-H motif" evidence="2">
    <location>
        <begin position="36"/>
        <end position="55"/>
    </location>
</feature>
<dbReference type="InterPro" id="IPR009057">
    <property type="entry name" value="Homeodomain-like_sf"/>
</dbReference>
<dbReference type="PANTHER" id="PTHR30055">
    <property type="entry name" value="HTH-TYPE TRANSCRIPTIONAL REGULATOR RUTR"/>
    <property type="match status" value="1"/>
</dbReference>
<dbReference type="EMBL" id="BAABJM010000006">
    <property type="protein sequence ID" value="GAA5064904.1"/>
    <property type="molecule type" value="Genomic_DNA"/>
</dbReference>
<dbReference type="Proteomes" id="UP001500603">
    <property type="component" value="Unassembled WGS sequence"/>
</dbReference>
<evidence type="ECO:0000313" key="5">
    <source>
        <dbReference type="Proteomes" id="UP001500603"/>
    </source>
</evidence>
<evidence type="ECO:0000256" key="1">
    <source>
        <dbReference type="ARBA" id="ARBA00023125"/>
    </source>
</evidence>
<dbReference type="InterPro" id="IPR001647">
    <property type="entry name" value="HTH_TetR"/>
</dbReference>
<accession>A0ABP9KSF9</accession>
<reference evidence="5" key="1">
    <citation type="journal article" date="2019" name="Int. J. Syst. Evol. Microbiol.">
        <title>The Global Catalogue of Microorganisms (GCM) 10K type strain sequencing project: providing services to taxonomists for standard genome sequencing and annotation.</title>
        <authorList>
            <consortium name="The Broad Institute Genomics Platform"/>
            <consortium name="The Broad Institute Genome Sequencing Center for Infectious Disease"/>
            <person name="Wu L."/>
            <person name="Ma J."/>
        </authorList>
    </citation>
    <scope>NUCLEOTIDE SEQUENCE [LARGE SCALE GENOMIC DNA]</scope>
    <source>
        <strain evidence="5">JCM 18298</strain>
    </source>
</reference>
<dbReference type="PROSITE" id="PS50977">
    <property type="entry name" value="HTH_TETR_2"/>
    <property type="match status" value="1"/>
</dbReference>
<keyword evidence="1 2" id="KW-0238">DNA-binding</keyword>